<feature type="region of interest" description="Disordered" evidence="1">
    <location>
        <begin position="1"/>
        <end position="35"/>
    </location>
</feature>
<proteinExistence type="predicted"/>
<dbReference type="Proteomes" id="UP001419268">
    <property type="component" value="Unassembled WGS sequence"/>
</dbReference>
<dbReference type="AlphaFoldDB" id="A0AAP0EGN6"/>
<protein>
    <submittedName>
        <fullName evidence="2">Uncharacterized protein</fullName>
    </submittedName>
</protein>
<dbReference type="EMBL" id="JBBNAG010000012">
    <property type="protein sequence ID" value="KAK9088509.1"/>
    <property type="molecule type" value="Genomic_DNA"/>
</dbReference>
<accession>A0AAP0EGN6</accession>
<evidence type="ECO:0000313" key="2">
    <source>
        <dbReference type="EMBL" id="KAK9088509.1"/>
    </source>
</evidence>
<evidence type="ECO:0000313" key="3">
    <source>
        <dbReference type="Proteomes" id="UP001419268"/>
    </source>
</evidence>
<keyword evidence="3" id="KW-1185">Reference proteome</keyword>
<organism evidence="2 3">
    <name type="scientific">Stephania cephalantha</name>
    <dbReference type="NCBI Taxonomy" id="152367"/>
    <lineage>
        <taxon>Eukaryota</taxon>
        <taxon>Viridiplantae</taxon>
        <taxon>Streptophyta</taxon>
        <taxon>Embryophyta</taxon>
        <taxon>Tracheophyta</taxon>
        <taxon>Spermatophyta</taxon>
        <taxon>Magnoliopsida</taxon>
        <taxon>Ranunculales</taxon>
        <taxon>Menispermaceae</taxon>
        <taxon>Menispermoideae</taxon>
        <taxon>Cissampelideae</taxon>
        <taxon>Stephania</taxon>
    </lineage>
</organism>
<evidence type="ECO:0000256" key="1">
    <source>
        <dbReference type="SAM" id="MobiDB-lite"/>
    </source>
</evidence>
<comment type="caution">
    <text evidence="2">The sequence shown here is derived from an EMBL/GenBank/DDBJ whole genome shotgun (WGS) entry which is preliminary data.</text>
</comment>
<gene>
    <name evidence="2" type="ORF">Scep_027591</name>
</gene>
<sequence>MARRPEGRQRRAAAGRGGSSAAGWTAEQAAPARDRRRRCVAAVARRWCLRRRGDNGGAVNDAMALLDRSLLDEGCESTNVEDAMETLLVGARGFWGDFIGLPAVENLLVRAILIFCFTFGKWETG</sequence>
<reference evidence="2 3" key="1">
    <citation type="submission" date="2024-01" db="EMBL/GenBank/DDBJ databases">
        <title>Genome assemblies of Stephania.</title>
        <authorList>
            <person name="Yang L."/>
        </authorList>
    </citation>
    <scope>NUCLEOTIDE SEQUENCE [LARGE SCALE GENOMIC DNA]</scope>
    <source>
        <strain evidence="2">JXDWG</strain>
        <tissue evidence="2">Leaf</tissue>
    </source>
</reference>
<name>A0AAP0EGN6_9MAGN</name>